<dbReference type="GO" id="GO:0016491">
    <property type="term" value="F:oxidoreductase activity"/>
    <property type="evidence" value="ECO:0007669"/>
    <property type="project" value="InterPro"/>
</dbReference>
<dbReference type="PANTHER" id="PTHR42852:SF13">
    <property type="entry name" value="PROTEIN DIPZ"/>
    <property type="match status" value="1"/>
</dbReference>
<gene>
    <name evidence="3" type="ORF">F8154_02230</name>
</gene>
<dbReference type="PROSITE" id="PS51257">
    <property type="entry name" value="PROKAR_LIPOPROTEIN"/>
    <property type="match status" value="1"/>
</dbReference>
<evidence type="ECO:0000256" key="1">
    <source>
        <dbReference type="SAM" id="MobiDB-lite"/>
    </source>
</evidence>
<dbReference type="InterPro" id="IPR050553">
    <property type="entry name" value="Thioredoxin_ResA/DsbE_sf"/>
</dbReference>
<evidence type="ECO:0000313" key="3">
    <source>
        <dbReference type="EMBL" id="KAB3537818.1"/>
    </source>
</evidence>
<dbReference type="CDD" id="cd02966">
    <property type="entry name" value="TlpA_like_family"/>
    <property type="match status" value="1"/>
</dbReference>
<dbReference type="InterPro" id="IPR000866">
    <property type="entry name" value="AhpC/TSA"/>
</dbReference>
<dbReference type="OrthoDB" id="9809733at2"/>
<dbReference type="GO" id="GO:0016209">
    <property type="term" value="F:antioxidant activity"/>
    <property type="evidence" value="ECO:0007669"/>
    <property type="project" value="InterPro"/>
</dbReference>
<feature type="compositionally biased region" description="Basic and acidic residues" evidence="1">
    <location>
        <begin position="40"/>
        <end position="63"/>
    </location>
</feature>
<dbReference type="RefSeq" id="WP_151859963.1">
    <property type="nucleotide sequence ID" value="NZ_WBZC01000008.1"/>
</dbReference>
<dbReference type="PANTHER" id="PTHR42852">
    <property type="entry name" value="THIOL:DISULFIDE INTERCHANGE PROTEIN DSBE"/>
    <property type="match status" value="1"/>
</dbReference>
<feature type="compositionally biased region" description="Polar residues" evidence="1">
    <location>
        <begin position="30"/>
        <end position="39"/>
    </location>
</feature>
<dbReference type="Gene3D" id="3.40.30.10">
    <property type="entry name" value="Glutaredoxin"/>
    <property type="match status" value="1"/>
</dbReference>
<feature type="region of interest" description="Disordered" evidence="1">
    <location>
        <begin position="29"/>
        <end position="63"/>
    </location>
</feature>
<name>A0A6I0FHD9_9FIRM</name>
<dbReference type="Proteomes" id="UP000432715">
    <property type="component" value="Unassembled WGS sequence"/>
</dbReference>
<dbReference type="AlphaFoldDB" id="A0A6I0FHD9"/>
<evidence type="ECO:0000259" key="2">
    <source>
        <dbReference type="PROSITE" id="PS51352"/>
    </source>
</evidence>
<dbReference type="SUPFAM" id="SSF52833">
    <property type="entry name" value="Thioredoxin-like"/>
    <property type="match status" value="1"/>
</dbReference>
<proteinExistence type="predicted"/>
<keyword evidence="4" id="KW-1185">Reference proteome</keyword>
<organism evidence="3 4">
    <name type="scientific">Alkaliphilus pronyensis</name>
    <dbReference type="NCBI Taxonomy" id="1482732"/>
    <lineage>
        <taxon>Bacteria</taxon>
        <taxon>Bacillati</taxon>
        <taxon>Bacillota</taxon>
        <taxon>Clostridia</taxon>
        <taxon>Peptostreptococcales</taxon>
        <taxon>Natronincolaceae</taxon>
        <taxon>Alkaliphilus</taxon>
    </lineage>
</organism>
<reference evidence="3 4" key="1">
    <citation type="submission" date="2019-10" db="EMBL/GenBank/DDBJ databases">
        <title>Alkaliphilus serpentinus sp. nov. and Alkaliphilus pronyensis sp. nov., two novel anaerobic alkaliphilic species isolated from the serpentinized-hosted hydrothermal field of the Prony Bay (New Caledonia).</title>
        <authorList>
            <person name="Postec A."/>
        </authorList>
    </citation>
    <scope>NUCLEOTIDE SEQUENCE [LARGE SCALE GENOMIC DNA]</scope>
    <source>
        <strain evidence="3 4">LacV</strain>
    </source>
</reference>
<dbReference type="InterPro" id="IPR013766">
    <property type="entry name" value="Thioredoxin_domain"/>
</dbReference>
<feature type="domain" description="Thioredoxin" evidence="2">
    <location>
        <begin position="73"/>
        <end position="218"/>
    </location>
</feature>
<dbReference type="InterPro" id="IPR036249">
    <property type="entry name" value="Thioredoxin-like_sf"/>
</dbReference>
<accession>A0A6I0FHD9</accession>
<comment type="caution">
    <text evidence="3">The sequence shown here is derived from an EMBL/GenBank/DDBJ whole genome shotgun (WGS) entry which is preliminary data.</text>
</comment>
<evidence type="ECO:0000313" key="4">
    <source>
        <dbReference type="Proteomes" id="UP000432715"/>
    </source>
</evidence>
<dbReference type="EMBL" id="WBZC01000008">
    <property type="protein sequence ID" value="KAB3537818.1"/>
    <property type="molecule type" value="Genomic_DNA"/>
</dbReference>
<protein>
    <submittedName>
        <fullName evidence="3">TlpA family protein disulfide reductase</fullName>
    </submittedName>
</protein>
<dbReference type="PROSITE" id="PS51352">
    <property type="entry name" value="THIOREDOXIN_2"/>
    <property type="match status" value="1"/>
</dbReference>
<sequence length="218" mass="24496">MRRGQALIAIIVLIVLLILGGCKKEAVEPQDTQVTPNENTDIKEKEAKTEENKEATGEDGIADEKNQESILGVHIGNKAPSFELENYLGEIVALEDYKGKPVIVTFWVSWSQEALEQLHVLENVSILLGEDAAFIGIHVESFDTLTKDEAIELINDNQYTYEMVFDGEAKVHQEYYVGIYPTTYIIDPIGKIAKSYTTLVEEDQILEDLEHILSQLLQ</sequence>
<dbReference type="Pfam" id="PF00578">
    <property type="entry name" value="AhpC-TSA"/>
    <property type="match status" value="1"/>
</dbReference>